<feature type="compositionally biased region" description="Basic and acidic residues" evidence="1">
    <location>
        <begin position="21"/>
        <end position="35"/>
    </location>
</feature>
<gene>
    <name evidence="2" type="ORF">QQF64_025903</name>
</gene>
<reference evidence="2 3" key="1">
    <citation type="submission" date="2023-09" db="EMBL/GenBank/DDBJ databases">
        <authorList>
            <person name="Wang M."/>
        </authorList>
    </citation>
    <scope>NUCLEOTIDE SEQUENCE [LARGE SCALE GENOMIC DNA]</scope>
    <source>
        <strain evidence="2">GT-2023</strain>
        <tissue evidence="2">Liver</tissue>
    </source>
</reference>
<comment type="caution">
    <text evidence="2">The sequence shown here is derived from an EMBL/GenBank/DDBJ whole genome shotgun (WGS) entry which is preliminary data.</text>
</comment>
<organism evidence="2 3">
    <name type="scientific">Cirrhinus molitorella</name>
    <name type="common">mud carp</name>
    <dbReference type="NCBI Taxonomy" id="172907"/>
    <lineage>
        <taxon>Eukaryota</taxon>
        <taxon>Metazoa</taxon>
        <taxon>Chordata</taxon>
        <taxon>Craniata</taxon>
        <taxon>Vertebrata</taxon>
        <taxon>Euteleostomi</taxon>
        <taxon>Actinopterygii</taxon>
        <taxon>Neopterygii</taxon>
        <taxon>Teleostei</taxon>
        <taxon>Ostariophysi</taxon>
        <taxon>Cypriniformes</taxon>
        <taxon>Cyprinidae</taxon>
        <taxon>Labeoninae</taxon>
        <taxon>Labeonini</taxon>
        <taxon>Cirrhinus</taxon>
    </lineage>
</organism>
<sequence length="101" mass="11437">MMSPPLLIPTPTAHNDSNCSHGERIKKERAADAVQLKERRGWDRRGRCCRRVSISSWRRLEEPVTMGTLEDIMRNSRSAALSPCLHTDSTDKLTCFTTPTP</sequence>
<evidence type="ECO:0000256" key="1">
    <source>
        <dbReference type="SAM" id="MobiDB-lite"/>
    </source>
</evidence>
<protein>
    <submittedName>
        <fullName evidence="2">Uncharacterized protein</fullName>
    </submittedName>
</protein>
<name>A0ABR3NQS0_9TELE</name>
<accession>A0ABR3NQS0</accession>
<dbReference type="Proteomes" id="UP001558613">
    <property type="component" value="Unassembled WGS sequence"/>
</dbReference>
<keyword evidence="3" id="KW-1185">Reference proteome</keyword>
<evidence type="ECO:0000313" key="2">
    <source>
        <dbReference type="EMBL" id="KAL1279230.1"/>
    </source>
</evidence>
<evidence type="ECO:0000313" key="3">
    <source>
        <dbReference type="Proteomes" id="UP001558613"/>
    </source>
</evidence>
<feature type="region of interest" description="Disordered" evidence="1">
    <location>
        <begin position="1"/>
        <end position="35"/>
    </location>
</feature>
<proteinExistence type="predicted"/>
<dbReference type="EMBL" id="JAYMGO010000003">
    <property type="protein sequence ID" value="KAL1279230.1"/>
    <property type="molecule type" value="Genomic_DNA"/>
</dbReference>